<proteinExistence type="predicted"/>
<keyword evidence="3" id="KW-1185">Reference proteome</keyword>
<feature type="compositionally biased region" description="Acidic residues" evidence="1">
    <location>
        <begin position="41"/>
        <end position="64"/>
    </location>
</feature>
<comment type="caution">
    <text evidence="2">The sequence shown here is derived from an EMBL/GenBank/DDBJ whole genome shotgun (WGS) entry which is preliminary data.</text>
</comment>
<dbReference type="AlphaFoldDB" id="A0AA43TVY1"/>
<name>A0AA43TVY1_9LECA</name>
<evidence type="ECO:0000256" key="1">
    <source>
        <dbReference type="SAM" id="MobiDB-lite"/>
    </source>
</evidence>
<protein>
    <submittedName>
        <fullName evidence="2">Uncharacterized protein</fullName>
    </submittedName>
</protein>
<reference evidence="2" key="1">
    <citation type="journal article" date="2023" name="Genome Biol. Evol.">
        <title>First Whole Genome Sequence and Flow Cytometry Genome Size Data for the Lichen-Forming Fungus Ramalina farinacea (Ascomycota).</title>
        <authorList>
            <person name="Llewellyn T."/>
            <person name="Mian S."/>
            <person name="Hill R."/>
            <person name="Leitch I.J."/>
            <person name="Gaya E."/>
        </authorList>
    </citation>
    <scope>NUCLEOTIDE SEQUENCE</scope>
    <source>
        <strain evidence="2">LIQ254RAFAR</strain>
    </source>
</reference>
<organism evidence="2 3">
    <name type="scientific">Ramalina farinacea</name>
    <dbReference type="NCBI Taxonomy" id="258253"/>
    <lineage>
        <taxon>Eukaryota</taxon>
        <taxon>Fungi</taxon>
        <taxon>Dikarya</taxon>
        <taxon>Ascomycota</taxon>
        <taxon>Pezizomycotina</taxon>
        <taxon>Lecanoromycetes</taxon>
        <taxon>OSLEUM clade</taxon>
        <taxon>Lecanoromycetidae</taxon>
        <taxon>Lecanorales</taxon>
        <taxon>Lecanorineae</taxon>
        <taxon>Ramalinaceae</taxon>
        <taxon>Ramalina</taxon>
    </lineage>
</organism>
<gene>
    <name evidence="2" type="ORF">OHK93_001113</name>
</gene>
<evidence type="ECO:0000313" key="2">
    <source>
        <dbReference type="EMBL" id="MDI1489914.1"/>
    </source>
</evidence>
<dbReference type="Proteomes" id="UP001161017">
    <property type="component" value="Unassembled WGS sequence"/>
</dbReference>
<feature type="compositionally biased region" description="Acidic residues" evidence="1">
    <location>
        <begin position="17"/>
        <end position="28"/>
    </location>
</feature>
<sequence length="311" mass="35552">MISKRQRQEVDYKDPVTDDEGCLQDELESPASKRMRLDSVTSEEESDVSGEEQEDDDDDDEMSDMDGTTMINSPPTFTHIKPKVGPNAHFNPHKTGLMDLPVELRLDIYKLVLVKPDCVQFGQRRGFSHSSGRSNLSFLKTVALVFQDAAPTDEPGLTTDQRRFQCNRDVLRCVKVLNRYATGLELLKLKFTGRAIFYRTTSMDTDALFCAIARLKADVVIMEEITADTYSRQSLFKHDVWPNGPNNNSGAWIFEKKLGTEERSTLTEKISRSKPLNPILVADYTEACAEERILREKREKEQAKRLYGWYH</sequence>
<feature type="region of interest" description="Disordered" evidence="1">
    <location>
        <begin position="1"/>
        <end position="74"/>
    </location>
</feature>
<evidence type="ECO:0000313" key="3">
    <source>
        <dbReference type="Proteomes" id="UP001161017"/>
    </source>
</evidence>
<dbReference type="EMBL" id="JAPUFD010000010">
    <property type="protein sequence ID" value="MDI1489914.1"/>
    <property type="molecule type" value="Genomic_DNA"/>
</dbReference>
<feature type="compositionally biased region" description="Basic and acidic residues" evidence="1">
    <location>
        <begin position="1"/>
        <end position="16"/>
    </location>
</feature>
<accession>A0AA43TVY1</accession>